<evidence type="ECO:0000256" key="1">
    <source>
        <dbReference type="SAM" id="SignalP"/>
    </source>
</evidence>
<dbReference type="AlphaFoldDB" id="A0A317XW87"/>
<feature type="signal peptide" evidence="1">
    <location>
        <begin position="1"/>
        <end position="21"/>
    </location>
</feature>
<dbReference type="InParanoid" id="A0A317XW87"/>
<proteinExistence type="predicted"/>
<dbReference type="OrthoDB" id="265717at2759"/>
<evidence type="ECO:0000313" key="3">
    <source>
        <dbReference type="Proteomes" id="UP000246740"/>
    </source>
</evidence>
<gene>
    <name evidence="2" type="ORF">BCV70DRAFT_58595</name>
</gene>
<reference evidence="2 3" key="1">
    <citation type="journal article" date="2018" name="Mol. Biol. Evol.">
        <title>Broad Genomic Sampling Reveals a Smut Pathogenic Ancestry of the Fungal Clade Ustilaginomycotina.</title>
        <authorList>
            <person name="Kijpornyongpan T."/>
            <person name="Mondo S.J."/>
            <person name="Barry K."/>
            <person name="Sandor L."/>
            <person name="Lee J."/>
            <person name="Lipzen A."/>
            <person name="Pangilinan J."/>
            <person name="LaButti K."/>
            <person name="Hainaut M."/>
            <person name="Henrissat B."/>
            <person name="Grigoriev I.V."/>
            <person name="Spatafora J.W."/>
            <person name="Aime M.C."/>
        </authorList>
    </citation>
    <scope>NUCLEOTIDE SEQUENCE [LARGE SCALE GENOMIC DNA]</scope>
    <source>
        <strain evidence="2 3">MCA 3645</strain>
    </source>
</reference>
<sequence length="282" mass="30307">MFGPLICMLAVALCLTQWTAALPAGQLAEWMRRQAPNQLYVSDPASQTGSFNMTAWVLPIPIATAQSLIGTTSYGLISNHGLDSSVIPSGYHPLLVVPGYFFDIRQKELGLLPLQVEQLSVVEVFLPFVDVLGTGKAFRRSVVTYMDQIIPALVGGAKEFHNAQLAYFDPEHAAYRSAGGSSLSFRAAQGIVNTVDGPGLVSPLFQSLHSRTASSAISESQFQAMLNMPYYTTPGFGCNKAKLYFNYPDADPSFVTGDAQVYSPILPSTSDYPSAVGYSAAT</sequence>
<protein>
    <submittedName>
        <fullName evidence="2">Uncharacterized protein</fullName>
    </submittedName>
</protein>
<dbReference type="Proteomes" id="UP000246740">
    <property type="component" value="Unassembled WGS sequence"/>
</dbReference>
<accession>A0A317XW87</accession>
<dbReference type="EMBL" id="KZ819189">
    <property type="protein sequence ID" value="PWZ02180.1"/>
    <property type="molecule type" value="Genomic_DNA"/>
</dbReference>
<name>A0A317XW87_9BASI</name>
<feature type="chain" id="PRO_5016370037" evidence="1">
    <location>
        <begin position="22"/>
        <end position="282"/>
    </location>
</feature>
<organism evidence="2 3">
    <name type="scientific">Testicularia cyperi</name>
    <dbReference type="NCBI Taxonomy" id="1882483"/>
    <lineage>
        <taxon>Eukaryota</taxon>
        <taxon>Fungi</taxon>
        <taxon>Dikarya</taxon>
        <taxon>Basidiomycota</taxon>
        <taxon>Ustilaginomycotina</taxon>
        <taxon>Ustilaginomycetes</taxon>
        <taxon>Ustilaginales</taxon>
        <taxon>Anthracoideaceae</taxon>
        <taxon>Testicularia</taxon>
    </lineage>
</organism>
<keyword evidence="3" id="KW-1185">Reference proteome</keyword>
<keyword evidence="1" id="KW-0732">Signal</keyword>
<evidence type="ECO:0000313" key="2">
    <source>
        <dbReference type="EMBL" id="PWZ02180.1"/>
    </source>
</evidence>